<name>A0ABT7YNV6_9ACTN</name>
<accession>A0ABT7YNV6</accession>
<evidence type="ECO:0000256" key="1">
    <source>
        <dbReference type="SAM" id="Phobius"/>
    </source>
</evidence>
<dbReference type="EMBL" id="JAUEMJ010000002">
    <property type="protein sequence ID" value="MDN3239928.1"/>
    <property type="molecule type" value="Genomic_DNA"/>
</dbReference>
<evidence type="ECO:0008006" key="4">
    <source>
        <dbReference type="Google" id="ProtNLM"/>
    </source>
</evidence>
<dbReference type="Proteomes" id="UP001171902">
    <property type="component" value="Unassembled WGS sequence"/>
</dbReference>
<gene>
    <name evidence="2" type="ORF">QWI33_09340</name>
</gene>
<keyword evidence="1" id="KW-1133">Transmembrane helix</keyword>
<keyword evidence="1" id="KW-0472">Membrane</keyword>
<evidence type="ECO:0000313" key="3">
    <source>
        <dbReference type="Proteomes" id="UP001171902"/>
    </source>
</evidence>
<proteinExistence type="predicted"/>
<reference evidence="2" key="1">
    <citation type="submission" date="2023-06" db="EMBL/GenBank/DDBJ databases">
        <title>Gycomyces niveus sp.nov., a novel actinomycete isolated from soil in Shouguang.</title>
        <authorList>
            <person name="Yang X."/>
            <person name="Zhao J."/>
        </authorList>
    </citation>
    <scope>NUCLEOTIDE SEQUENCE</scope>
    <source>
        <strain evidence="2">NEAU C2</strain>
    </source>
</reference>
<evidence type="ECO:0000313" key="2">
    <source>
        <dbReference type="EMBL" id="MDN3239928.1"/>
    </source>
</evidence>
<protein>
    <recommendedName>
        <fullName evidence="4">PEGA domain-containing protein</fullName>
    </recommendedName>
</protein>
<keyword evidence="1" id="KW-0812">Transmembrane</keyword>
<sequence>MPPADARGRGTLRLHVPDLQIQDLDPDSALGTVSMAKAAPAILVDGRPAGTAEDGRIELPLHAGRHRVEVMIRQVYETVAVDIRTGATTDLHIGHHLDRHGRGEDRVHAGTEEHVGQALAQSSSPSVVSGVRWGCGLWFPALIVAFVAGLLLREPLGWSDGPVMIGIVGTATAVSLIAGVAAAYGRRRNPVDPAATAPDPLALPDSPALILPAAAAPPPGTGILLRVRPRPRTMHMIGMDKRLRDTIGLQRYEFFGNELADWVDAPHVHLDGRPLGSAWGTWWIPAPQGPARLYVSVGGIRDPRGAQPAGPAFEAETEVRVPATGAAEVTAWFNFLDMVNERERARPQVASRWQRILRAVDRYRPVAEQAAAEPGLEFARGAERPR</sequence>
<comment type="caution">
    <text evidence="2">The sequence shown here is derived from an EMBL/GenBank/DDBJ whole genome shotgun (WGS) entry which is preliminary data.</text>
</comment>
<feature type="transmembrane region" description="Helical" evidence="1">
    <location>
        <begin position="163"/>
        <end position="184"/>
    </location>
</feature>
<organism evidence="2 3">
    <name type="scientific">Glycomyces tritici</name>
    <dbReference type="NCBI Taxonomy" id="2665176"/>
    <lineage>
        <taxon>Bacteria</taxon>
        <taxon>Bacillati</taxon>
        <taxon>Actinomycetota</taxon>
        <taxon>Actinomycetes</taxon>
        <taxon>Glycomycetales</taxon>
        <taxon>Glycomycetaceae</taxon>
        <taxon>Glycomyces</taxon>
    </lineage>
</organism>
<dbReference type="RefSeq" id="WP_289956985.1">
    <property type="nucleotide sequence ID" value="NZ_JAUEMJ010000002.1"/>
</dbReference>
<keyword evidence="3" id="KW-1185">Reference proteome</keyword>
<feature type="transmembrane region" description="Helical" evidence="1">
    <location>
        <begin position="131"/>
        <end position="151"/>
    </location>
</feature>